<evidence type="ECO:0000313" key="2">
    <source>
        <dbReference type="Proteomes" id="UP001230220"/>
    </source>
</evidence>
<proteinExistence type="predicted"/>
<accession>A0ABU0E6H5</accession>
<gene>
    <name evidence="1" type="ORF">J2S15_003256</name>
</gene>
<comment type="caution">
    <text evidence="1">The sequence shown here is derived from an EMBL/GenBank/DDBJ whole genome shotgun (WGS) entry which is preliminary data.</text>
</comment>
<evidence type="ECO:0008006" key="3">
    <source>
        <dbReference type="Google" id="ProtNLM"/>
    </source>
</evidence>
<dbReference type="EMBL" id="JAUSUR010000007">
    <property type="protein sequence ID" value="MDQ0362502.1"/>
    <property type="molecule type" value="Genomic_DNA"/>
</dbReference>
<sequence length="104" mass="11796">MIYIENENGLYEVSGLKYHAKRKGYSKNAEIECYVLIGIIYGSTAEVEIQTFEKEEDCAAALDYCKRLVRANMLLKRDSYIDFANLQNIPESNESDASKGKGEN</sequence>
<dbReference type="Proteomes" id="UP001230220">
    <property type="component" value="Unassembled WGS sequence"/>
</dbReference>
<dbReference type="RefSeq" id="WP_307410179.1">
    <property type="nucleotide sequence ID" value="NZ_JAUSUR010000007.1"/>
</dbReference>
<name>A0ABU0E6H5_9FIRM</name>
<reference evidence="1 2" key="1">
    <citation type="submission" date="2023-07" db="EMBL/GenBank/DDBJ databases">
        <title>Genomic Encyclopedia of Type Strains, Phase IV (KMG-IV): sequencing the most valuable type-strain genomes for metagenomic binning, comparative biology and taxonomic classification.</title>
        <authorList>
            <person name="Goeker M."/>
        </authorList>
    </citation>
    <scope>NUCLEOTIDE SEQUENCE [LARGE SCALE GENOMIC DNA]</scope>
    <source>
        <strain evidence="1 2">DSM 16784</strain>
    </source>
</reference>
<evidence type="ECO:0000313" key="1">
    <source>
        <dbReference type="EMBL" id="MDQ0362502.1"/>
    </source>
</evidence>
<protein>
    <recommendedName>
        <fullName evidence="3">Phage protein</fullName>
    </recommendedName>
</protein>
<organism evidence="1 2">
    <name type="scientific">Breznakia pachnodae</name>
    <dbReference type="NCBI Taxonomy" id="265178"/>
    <lineage>
        <taxon>Bacteria</taxon>
        <taxon>Bacillati</taxon>
        <taxon>Bacillota</taxon>
        <taxon>Erysipelotrichia</taxon>
        <taxon>Erysipelotrichales</taxon>
        <taxon>Erysipelotrichaceae</taxon>
        <taxon>Breznakia</taxon>
    </lineage>
</organism>
<keyword evidence="2" id="KW-1185">Reference proteome</keyword>